<protein>
    <recommendedName>
        <fullName evidence="2 5">Ribosome biogenesis protein NOP53</fullName>
    </recommendedName>
</protein>
<feature type="region of interest" description="Disordered" evidence="6">
    <location>
        <begin position="104"/>
        <end position="157"/>
    </location>
</feature>
<comment type="caution">
    <text evidence="7">The sequence shown here is derived from an EMBL/GenBank/DDBJ whole genome shotgun (WGS) entry which is preliminary data.</text>
</comment>
<dbReference type="Pfam" id="PF07767">
    <property type="entry name" value="Nop53"/>
    <property type="match status" value="1"/>
</dbReference>
<dbReference type="STRING" id="90262.A0A1X2I7B8"/>
<keyword evidence="3 5" id="KW-0690">Ribosome biogenesis</keyword>
<dbReference type="EMBL" id="MCGE01000023">
    <property type="protein sequence ID" value="ORZ10882.1"/>
    <property type="molecule type" value="Genomic_DNA"/>
</dbReference>
<sequence>MADTPVNITAKKAQPSRKGKKAWRKNVDVGELETGLEALRSEERVRGTTDELPEEEHFTVDISGDAEVKKQMKKDRPLRVDQIIAERSAVPPLQGRYVNKLSKPTFGEASKHQQQKINQMAKRKLKATPKPKAKKAKKSFDMWNDDQETTADDNDYLASTVPHKVKAPSTMARIPKVILHKAAVEVPHAGASYNPTQEEHQALLQKAADVEIAKYNEEKKLDHQLSYRKELDSLPHELQHLEKQADETSTAADADDADEDDDSSDETNDVKKTKAERKTKAQRRKEQRIKEEHTVWERKQLERKIRNEIDNANLTKKELEEREKLLERLAKERVIAKDRKEKEGMKRVGHFFVQDMSMEVQLEDELSESLRQLKPEGSIFKDRFVSIQRRNIIEPRSPLKAPKRKYARKVYEKRSYKTFDITEKKKEQYKQILQRKN</sequence>
<dbReference type="PIRSF" id="PIRSF017302">
    <property type="entry name" value="Gltscr2"/>
    <property type="match status" value="1"/>
</dbReference>
<dbReference type="GO" id="GO:0006364">
    <property type="term" value="P:rRNA processing"/>
    <property type="evidence" value="ECO:0007669"/>
    <property type="project" value="TreeGrafter"/>
</dbReference>
<feature type="compositionally biased region" description="Basic residues" evidence="6">
    <location>
        <begin position="14"/>
        <end position="24"/>
    </location>
</feature>
<dbReference type="GO" id="GO:0008097">
    <property type="term" value="F:5S rRNA binding"/>
    <property type="evidence" value="ECO:0007669"/>
    <property type="project" value="TreeGrafter"/>
</dbReference>
<dbReference type="Proteomes" id="UP000193560">
    <property type="component" value="Unassembled WGS sequence"/>
</dbReference>
<dbReference type="GO" id="GO:0000027">
    <property type="term" value="P:ribosomal large subunit assembly"/>
    <property type="evidence" value="ECO:0007669"/>
    <property type="project" value="UniProtKB-UniRule"/>
</dbReference>
<dbReference type="AlphaFoldDB" id="A0A1X2I7B8"/>
<feature type="compositionally biased region" description="Acidic residues" evidence="6">
    <location>
        <begin position="143"/>
        <end position="155"/>
    </location>
</feature>
<evidence type="ECO:0000256" key="2">
    <source>
        <dbReference type="ARBA" id="ARBA00018339"/>
    </source>
</evidence>
<dbReference type="GO" id="GO:0005730">
    <property type="term" value="C:nucleolus"/>
    <property type="evidence" value="ECO:0007669"/>
    <property type="project" value="UniProtKB-SubCell"/>
</dbReference>
<gene>
    <name evidence="7" type="ORF">BCR42DRAFT_422253</name>
</gene>
<reference evidence="7 8" key="1">
    <citation type="submission" date="2016-07" db="EMBL/GenBank/DDBJ databases">
        <title>Pervasive Adenine N6-methylation of Active Genes in Fungi.</title>
        <authorList>
            <consortium name="DOE Joint Genome Institute"/>
            <person name="Mondo S.J."/>
            <person name="Dannebaum R.O."/>
            <person name="Kuo R.C."/>
            <person name="Labutti K."/>
            <person name="Haridas S."/>
            <person name="Kuo A."/>
            <person name="Salamov A."/>
            <person name="Ahrendt S.R."/>
            <person name="Lipzen A."/>
            <person name="Sullivan W."/>
            <person name="Andreopoulos W.B."/>
            <person name="Clum A."/>
            <person name="Lindquist E."/>
            <person name="Daum C."/>
            <person name="Ramamoorthy G.K."/>
            <person name="Gryganskyi A."/>
            <person name="Culley D."/>
            <person name="Magnuson J.K."/>
            <person name="James T.Y."/>
            <person name="O'Malley M.A."/>
            <person name="Stajich J.E."/>
            <person name="Spatafora J.W."/>
            <person name="Visel A."/>
            <person name="Grigoriev I.V."/>
        </authorList>
    </citation>
    <scope>NUCLEOTIDE SEQUENCE [LARGE SCALE GENOMIC DNA]</scope>
    <source>
        <strain evidence="7 8">NRRL 1336</strain>
    </source>
</reference>
<feature type="region of interest" description="Disordered" evidence="6">
    <location>
        <begin position="226"/>
        <end position="290"/>
    </location>
</feature>
<comment type="subcellular location">
    <subcellularLocation>
        <location evidence="5">Nucleus</location>
        <location evidence="5">Nucleolus</location>
    </subcellularLocation>
    <subcellularLocation>
        <location evidence="5">Nucleus</location>
        <location evidence="5">Nucleoplasm</location>
    </subcellularLocation>
</comment>
<feature type="compositionally biased region" description="Basic and acidic residues" evidence="6">
    <location>
        <begin position="268"/>
        <end position="279"/>
    </location>
</feature>
<comment type="similarity">
    <text evidence="1 5">Belongs to the NOP53 family.</text>
</comment>
<keyword evidence="8" id="KW-1185">Reference proteome</keyword>
<dbReference type="PANTHER" id="PTHR14211:SF7">
    <property type="entry name" value="RIBOSOME BIOGENESIS PROTEIN NOP53"/>
    <property type="match status" value="1"/>
</dbReference>
<evidence type="ECO:0000256" key="4">
    <source>
        <dbReference type="ARBA" id="ARBA00023242"/>
    </source>
</evidence>
<feature type="region of interest" description="Disordered" evidence="6">
    <location>
        <begin position="1"/>
        <end position="24"/>
    </location>
</feature>
<dbReference type="PANTHER" id="PTHR14211">
    <property type="entry name" value="GLIOMA SUPPRESSOR CANDIDATE REGION GENE 2"/>
    <property type="match status" value="1"/>
</dbReference>
<organism evidence="7 8">
    <name type="scientific">Absidia repens</name>
    <dbReference type="NCBI Taxonomy" id="90262"/>
    <lineage>
        <taxon>Eukaryota</taxon>
        <taxon>Fungi</taxon>
        <taxon>Fungi incertae sedis</taxon>
        <taxon>Mucoromycota</taxon>
        <taxon>Mucoromycotina</taxon>
        <taxon>Mucoromycetes</taxon>
        <taxon>Mucorales</taxon>
        <taxon>Cunninghamellaceae</taxon>
        <taxon>Absidia</taxon>
    </lineage>
</organism>
<proteinExistence type="inferred from homology"/>
<dbReference type="OrthoDB" id="5072at2759"/>
<dbReference type="InterPro" id="IPR011687">
    <property type="entry name" value="Nop53/GLTSCR2"/>
</dbReference>
<evidence type="ECO:0000256" key="6">
    <source>
        <dbReference type="SAM" id="MobiDB-lite"/>
    </source>
</evidence>
<feature type="compositionally biased region" description="Basic and acidic residues" evidence="6">
    <location>
        <begin position="226"/>
        <end position="246"/>
    </location>
</feature>
<evidence type="ECO:0000256" key="1">
    <source>
        <dbReference type="ARBA" id="ARBA00008838"/>
    </source>
</evidence>
<evidence type="ECO:0000313" key="8">
    <source>
        <dbReference type="Proteomes" id="UP000193560"/>
    </source>
</evidence>
<dbReference type="GO" id="GO:0005654">
    <property type="term" value="C:nucleoplasm"/>
    <property type="evidence" value="ECO:0007669"/>
    <property type="project" value="UniProtKB-SubCell"/>
</dbReference>
<feature type="compositionally biased region" description="Basic residues" evidence="6">
    <location>
        <begin position="121"/>
        <end position="137"/>
    </location>
</feature>
<evidence type="ECO:0000313" key="7">
    <source>
        <dbReference type="EMBL" id="ORZ10882.1"/>
    </source>
</evidence>
<keyword evidence="4 5" id="KW-0539">Nucleus</keyword>
<evidence type="ECO:0000256" key="3">
    <source>
        <dbReference type="ARBA" id="ARBA00022517"/>
    </source>
</evidence>
<comment type="function">
    <text evidence="5">May play a role in ribosome biogenesis.</text>
</comment>
<feature type="compositionally biased region" description="Acidic residues" evidence="6">
    <location>
        <begin position="253"/>
        <end position="267"/>
    </location>
</feature>
<evidence type="ECO:0000256" key="5">
    <source>
        <dbReference type="PIRNR" id="PIRNR017302"/>
    </source>
</evidence>
<accession>A0A1X2I7B8</accession>
<name>A0A1X2I7B8_9FUNG</name>